<gene>
    <name evidence="7" type="ORF">SA87_03730</name>
</gene>
<evidence type="ECO:0000256" key="4">
    <source>
        <dbReference type="ARBA" id="ARBA00023098"/>
    </source>
</evidence>
<proteinExistence type="inferred from homology"/>
<keyword evidence="4" id="KW-0443">Lipid metabolism</keyword>
<evidence type="ECO:0000256" key="6">
    <source>
        <dbReference type="ARBA" id="ARBA00040545"/>
    </source>
</evidence>
<dbReference type="AlphaFoldDB" id="A0A132N5H8"/>
<accession>A0A132N5H8</accession>
<organism evidence="7 8">
    <name type="scientific">Hydrogenibacillus schlegelii</name>
    <name type="common">Bacillus schlegelii</name>
    <dbReference type="NCBI Taxonomy" id="1484"/>
    <lineage>
        <taxon>Bacteria</taxon>
        <taxon>Bacillati</taxon>
        <taxon>Bacillota</taxon>
        <taxon>Bacilli</taxon>
        <taxon>Bacillales</taxon>
        <taxon>Bacillales Family X. Incertae Sedis</taxon>
        <taxon>Hydrogenibacillus</taxon>
    </lineage>
</organism>
<dbReference type="Pfam" id="PF00378">
    <property type="entry name" value="ECH_1"/>
    <property type="match status" value="1"/>
</dbReference>
<dbReference type="PANTHER" id="PTHR43602">
    <property type="match status" value="1"/>
</dbReference>
<dbReference type="GO" id="GO:0016836">
    <property type="term" value="F:hydro-lyase activity"/>
    <property type="evidence" value="ECO:0007669"/>
    <property type="project" value="TreeGrafter"/>
</dbReference>
<comment type="similarity">
    <text evidence="1">Belongs to the enoyl-CoA hydratase/isomerase family.</text>
</comment>
<evidence type="ECO:0000256" key="1">
    <source>
        <dbReference type="ARBA" id="ARBA00005254"/>
    </source>
</evidence>
<dbReference type="InterPro" id="IPR001753">
    <property type="entry name" value="Enoyl-CoA_hydra/iso"/>
</dbReference>
<dbReference type="PANTHER" id="PTHR43602:SF1">
    <property type="entry name" value="ENOYL-COA HYDRATASE DOMAIN-CONTAINING PROTEIN 3, MITOCHONDRIAL"/>
    <property type="match status" value="1"/>
</dbReference>
<evidence type="ECO:0000256" key="5">
    <source>
        <dbReference type="ARBA" id="ARBA00037410"/>
    </source>
</evidence>
<evidence type="ECO:0000313" key="7">
    <source>
        <dbReference type="EMBL" id="OAR03284.1"/>
    </source>
</evidence>
<keyword evidence="3" id="KW-0809">Transit peptide</keyword>
<dbReference type="STRING" id="1484.SA87_03730"/>
<protein>
    <recommendedName>
        <fullName evidence="6">Enoyl-CoA hydratase domain-containing protein 3, mitochondrial</fullName>
    </recommendedName>
</protein>
<dbReference type="RefSeq" id="WP_066203357.1">
    <property type="nucleotide sequence ID" value="NZ_CBCSAS010000032.1"/>
</dbReference>
<dbReference type="SUPFAM" id="SSF52096">
    <property type="entry name" value="ClpP/crotonase"/>
    <property type="match status" value="1"/>
</dbReference>
<comment type="function">
    <text evidence="5">May play a role in fatty acid biosynthesis and insulin sensitivity.</text>
</comment>
<dbReference type="Proteomes" id="UP000243024">
    <property type="component" value="Unassembled WGS sequence"/>
</dbReference>
<evidence type="ECO:0000313" key="8">
    <source>
        <dbReference type="Proteomes" id="UP000243024"/>
    </source>
</evidence>
<dbReference type="EMBL" id="JXBB01000063">
    <property type="protein sequence ID" value="OAR03284.1"/>
    <property type="molecule type" value="Genomic_DNA"/>
</dbReference>
<comment type="caution">
    <text evidence="7">The sequence shown here is derived from an EMBL/GenBank/DDBJ whole genome shotgun (WGS) entry which is preliminary data.</text>
</comment>
<evidence type="ECO:0000256" key="2">
    <source>
        <dbReference type="ARBA" id="ARBA00022832"/>
    </source>
</evidence>
<dbReference type="InterPro" id="IPR014748">
    <property type="entry name" value="Enoyl-CoA_hydra_C"/>
</dbReference>
<dbReference type="InterPro" id="IPR052377">
    <property type="entry name" value="Mitochondrial_ECH-domain"/>
</dbReference>
<keyword evidence="8" id="KW-1185">Reference proteome</keyword>
<dbReference type="Gene3D" id="3.90.226.10">
    <property type="entry name" value="2-enoyl-CoA Hydratase, Chain A, domain 1"/>
    <property type="match status" value="1"/>
</dbReference>
<evidence type="ECO:0000256" key="3">
    <source>
        <dbReference type="ARBA" id="ARBA00022946"/>
    </source>
</evidence>
<name>A0A132N5H8_HYDSH</name>
<dbReference type="Gene3D" id="1.10.12.10">
    <property type="entry name" value="Lyase 2-enoyl-coa Hydratase, Chain A, domain 2"/>
    <property type="match status" value="1"/>
</dbReference>
<sequence length="266" mass="29120">MKTLVHVEKKGPLARVRMDDAGRHNTLTVEMMTELKARLEAIAAARETVVVILEGRENVFSAGHHLGEIQERDLHGVHALFELGYALKRVIREMPQVVLAKVRGLAVAAGLELVAASDLAVAAETARFGTTGIRWGLFCSTPGVFLSRNVPRKKAAEMLFTGRLYSAEEAKAMGLVNEVAPDERLDAVAEALALQVAAHSLDVVELGKRLFYRQYPLDEWTALAYATEVIVRNSKHPDAVAGIQAFLDKRTPAWQDGIERPAPAPK</sequence>
<dbReference type="OrthoDB" id="9775794at2"/>
<keyword evidence="2" id="KW-0276">Fatty acid metabolism</keyword>
<dbReference type="CDD" id="cd06558">
    <property type="entry name" value="crotonase-like"/>
    <property type="match status" value="1"/>
</dbReference>
<reference evidence="7 8" key="1">
    <citation type="submission" date="2015-09" db="EMBL/GenBank/DDBJ databases">
        <title>Draft genome sequence of Hydrogenibacillus schlegelii DSM 2000.</title>
        <authorList>
            <person name="Hemp J."/>
        </authorList>
    </citation>
    <scope>NUCLEOTIDE SEQUENCE [LARGE SCALE GENOMIC DNA]</scope>
    <source>
        <strain evidence="7 8">MA 48</strain>
    </source>
</reference>
<dbReference type="GO" id="GO:0006631">
    <property type="term" value="P:fatty acid metabolic process"/>
    <property type="evidence" value="ECO:0007669"/>
    <property type="project" value="UniProtKB-KW"/>
</dbReference>
<dbReference type="InterPro" id="IPR029045">
    <property type="entry name" value="ClpP/crotonase-like_dom_sf"/>
</dbReference>